<dbReference type="PANTHER" id="PTHR33392">
    <property type="entry name" value="POLYISOPRENYL-TEICHOIC ACID--PEPTIDOGLYCAN TEICHOIC ACID TRANSFERASE TAGU"/>
    <property type="match status" value="1"/>
</dbReference>
<feature type="region of interest" description="Disordered" evidence="2">
    <location>
        <begin position="535"/>
        <end position="586"/>
    </location>
</feature>
<dbReference type="InterPro" id="IPR004474">
    <property type="entry name" value="LytR_CpsA_psr"/>
</dbReference>
<feature type="domain" description="LytR/CpsA/Psr regulator C-terminal" evidence="5">
    <location>
        <begin position="463"/>
        <end position="557"/>
    </location>
</feature>
<dbReference type="NCBIfam" id="TIGR00350">
    <property type="entry name" value="lytR_cpsA_psr"/>
    <property type="match status" value="1"/>
</dbReference>
<reference evidence="7" key="1">
    <citation type="journal article" date="2019" name="Int. J. Syst. Evol. Microbiol.">
        <title>The Global Catalogue of Microorganisms (GCM) 10K type strain sequencing project: providing services to taxonomists for standard genome sequencing and annotation.</title>
        <authorList>
            <consortium name="The Broad Institute Genomics Platform"/>
            <consortium name="The Broad Institute Genome Sequencing Center for Infectious Disease"/>
            <person name="Wu L."/>
            <person name="Ma J."/>
        </authorList>
    </citation>
    <scope>NUCLEOTIDE SEQUENCE [LARGE SCALE GENOMIC DNA]</scope>
    <source>
        <strain evidence="7">JCM 6307</strain>
    </source>
</reference>
<feature type="region of interest" description="Disordered" evidence="2">
    <location>
        <begin position="1"/>
        <end position="108"/>
    </location>
</feature>
<evidence type="ECO:0000313" key="6">
    <source>
        <dbReference type="EMBL" id="GAA2493907.1"/>
    </source>
</evidence>
<dbReference type="Pfam" id="PF03816">
    <property type="entry name" value="LytR_cpsA_psr"/>
    <property type="match status" value="1"/>
</dbReference>
<gene>
    <name evidence="6" type="ORF">GCM10010406_32440</name>
</gene>
<keyword evidence="3" id="KW-0472">Membrane</keyword>
<evidence type="ECO:0000256" key="3">
    <source>
        <dbReference type="SAM" id="Phobius"/>
    </source>
</evidence>
<comment type="similarity">
    <text evidence="1">Belongs to the LytR/CpsA/Psr (LCP) family.</text>
</comment>
<evidence type="ECO:0000259" key="4">
    <source>
        <dbReference type="Pfam" id="PF03816"/>
    </source>
</evidence>
<dbReference type="InterPro" id="IPR050922">
    <property type="entry name" value="LytR/CpsA/Psr_CW_biosynth"/>
</dbReference>
<name>A0ABP5ZCM5_9ACTN</name>
<comment type="caution">
    <text evidence="6">The sequence shown here is derived from an EMBL/GenBank/DDBJ whole genome shotgun (WGS) entry which is preliminary data.</text>
</comment>
<feature type="compositionally biased region" description="Low complexity" evidence="2">
    <location>
        <begin position="538"/>
        <end position="550"/>
    </location>
</feature>
<dbReference type="PANTHER" id="PTHR33392:SF6">
    <property type="entry name" value="POLYISOPRENYL-TEICHOIC ACID--PEPTIDOGLYCAN TEICHOIC ACID TRANSFERASE TAGU"/>
    <property type="match status" value="1"/>
</dbReference>
<dbReference type="EMBL" id="BAAATA010000018">
    <property type="protein sequence ID" value="GAA2493907.1"/>
    <property type="molecule type" value="Genomic_DNA"/>
</dbReference>
<dbReference type="RefSeq" id="WP_344383900.1">
    <property type="nucleotide sequence ID" value="NZ_BAAATA010000018.1"/>
</dbReference>
<evidence type="ECO:0000259" key="5">
    <source>
        <dbReference type="Pfam" id="PF13399"/>
    </source>
</evidence>
<sequence length="586" mass="62524">MDTHGRGWTDDEDPADQWVLDPGTGNYEMRQGPPAARPDSVTSPPAATPSVTPSAATRTDAPRRRGPAAPEVPGQRGRRRAGGGAGPERAGGTPPGRRKRRAEKSGKQKALLWTGGVMAFVLVGGSVGAYLVYDHFFGNIDTLPDDGAGTGGFSPDRAINVLLIGTDKRTGAGNEGYGDRNSPGHADTTILLHVSKDRTNTTALSIPRDLVTDIPDCPTTQADGTQKVIPGTPNKRFNESLGQFGRTPSCTMRTVTEMTGIRIDHFMVADFNAVKTLTTAVDGVTVCLAKDVDDRDSKLKLSRGEHTIQGEQALAFVRTRKSFGNSGDLDRIKTQQQFMSSLMRKMKSDDTLTDPKKLWNLAEAATEALTVDSTLKDVGKLRALAMELNKVDLKNISFATVPVVDNPAETVKATVVLHRTKAPQLFSMVREDVSLTEVKKKEKSRKAAEEAARLKGPRAEPSEVRVKVLNGGAKGGSAQTVLSWLQNDQLIMKSENGGNAPENVAKTQLVYAPSQADQARLIAEVMGLSASALKPTAEDPAAGAEPEPMALTLGPDFQEPGVPLAAPTEVPKDIPKVEADKTVCAE</sequence>
<keyword evidence="7" id="KW-1185">Reference proteome</keyword>
<evidence type="ECO:0000256" key="2">
    <source>
        <dbReference type="SAM" id="MobiDB-lite"/>
    </source>
</evidence>
<feature type="compositionally biased region" description="Low complexity" evidence="2">
    <location>
        <begin position="40"/>
        <end position="57"/>
    </location>
</feature>
<keyword evidence="3" id="KW-0812">Transmembrane</keyword>
<feature type="transmembrane region" description="Helical" evidence="3">
    <location>
        <begin position="110"/>
        <end position="133"/>
    </location>
</feature>
<dbReference type="Gene3D" id="3.30.70.2390">
    <property type="match status" value="1"/>
</dbReference>
<evidence type="ECO:0000256" key="1">
    <source>
        <dbReference type="ARBA" id="ARBA00006068"/>
    </source>
</evidence>
<evidence type="ECO:0000313" key="7">
    <source>
        <dbReference type="Proteomes" id="UP001501358"/>
    </source>
</evidence>
<dbReference type="Gene3D" id="3.40.630.190">
    <property type="entry name" value="LCP protein"/>
    <property type="match status" value="1"/>
</dbReference>
<dbReference type="Proteomes" id="UP001501358">
    <property type="component" value="Unassembled WGS sequence"/>
</dbReference>
<dbReference type="InterPro" id="IPR027381">
    <property type="entry name" value="LytR/CpsA/Psr_C"/>
</dbReference>
<proteinExistence type="inferred from homology"/>
<accession>A0ABP5ZCM5</accession>
<keyword evidence="3" id="KW-1133">Transmembrane helix</keyword>
<feature type="compositionally biased region" description="Basic and acidic residues" evidence="2">
    <location>
        <begin position="570"/>
        <end position="586"/>
    </location>
</feature>
<feature type="region of interest" description="Disordered" evidence="2">
    <location>
        <begin position="221"/>
        <end position="244"/>
    </location>
</feature>
<dbReference type="Pfam" id="PF13399">
    <property type="entry name" value="LytR_C"/>
    <property type="match status" value="1"/>
</dbReference>
<feature type="domain" description="Cell envelope-related transcriptional attenuator" evidence="4">
    <location>
        <begin position="185"/>
        <end position="348"/>
    </location>
</feature>
<protein>
    <submittedName>
        <fullName evidence="6">LCP family protein</fullName>
    </submittedName>
</protein>
<organism evidence="6 7">
    <name type="scientific">Streptomyces thermolineatus</name>
    <dbReference type="NCBI Taxonomy" id="44033"/>
    <lineage>
        <taxon>Bacteria</taxon>
        <taxon>Bacillati</taxon>
        <taxon>Actinomycetota</taxon>
        <taxon>Actinomycetes</taxon>
        <taxon>Kitasatosporales</taxon>
        <taxon>Streptomycetaceae</taxon>
        <taxon>Streptomyces</taxon>
    </lineage>
</organism>